<feature type="region of interest" description="Disordered" evidence="1">
    <location>
        <begin position="43"/>
        <end position="64"/>
    </location>
</feature>
<evidence type="ECO:0000313" key="2">
    <source>
        <dbReference type="EMBL" id="KKM94608.1"/>
    </source>
</evidence>
<protein>
    <submittedName>
        <fullName evidence="2">Uncharacterized protein</fullName>
    </submittedName>
</protein>
<gene>
    <name evidence="2" type="ORF">LCGC14_1196510</name>
</gene>
<name>A0A0F9LMK7_9ZZZZ</name>
<dbReference type="AlphaFoldDB" id="A0A0F9LMK7"/>
<feature type="compositionally biased region" description="Acidic residues" evidence="1">
    <location>
        <begin position="54"/>
        <end position="64"/>
    </location>
</feature>
<organism evidence="2">
    <name type="scientific">marine sediment metagenome</name>
    <dbReference type="NCBI Taxonomy" id="412755"/>
    <lineage>
        <taxon>unclassified sequences</taxon>
        <taxon>metagenomes</taxon>
        <taxon>ecological metagenomes</taxon>
    </lineage>
</organism>
<proteinExistence type="predicted"/>
<evidence type="ECO:0000256" key="1">
    <source>
        <dbReference type="SAM" id="MobiDB-lite"/>
    </source>
</evidence>
<comment type="caution">
    <text evidence="2">The sequence shown here is derived from an EMBL/GenBank/DDBJ whole genome shotgun (WGS) entry which is preliminary data.</text>
</comment>
<sequence length="64" mass="7421">MVNYLRLMEDVNTAFRKQYGHLANPRDYPTELKSIIETCTDMLEEEANDHNNEEASDDDNAEEA</sequence>
<dbReference type="EMBL" id="LAZR01006116">
    <property type="protein sequence ID" value="KKM94608.1"/>
    <property type="molecule type" value="Genomic_DNA"/>
</dbReference>
<accession>A0A0F9LMK7</accession>
<reference evidence="2" key="1">
    <citation type="journal article" date="2015" name="Nature">
        <title>Complex archaea that bridge the gap between prokaryotes and eukaryotes.</title>
        <authorList>
            <person name="Spang A."/>
            <person name="Saw J.H."/>
            <person name="Jorgensen S.L."/>
            <person name="Zaremba-Niedzwiedzka K."/>
            <person name="Martijn J."/>
            <person name="Lind A.E."/>
            <person name="van Eijk R."/>
            <person name="Schleper C."/>
            <person name="Guy L."/>
            <person name="Ettema T.J."/>
        </authorList>
    </citation>
    <scope>NUCLEOTIDE SEQUENCE</scope>
</reference>